<keyword evidence="13 16" id="KW-0472">Membrane</keyword>
<proteinExistence type="inferred from homology"/>
<evidence type="ECO:0000256" key="5">
    <source>
        <dbReference type="ARBA" id="ARBA00022448"/>
    </source>
</evidence>
<evidence type="ECO:0000256" key="10">
    <source>
        <dbReference type="ARBA" id="ARBA00022989"/>
    </source>
</evidence>
<dbReference type="PANTHER" id="PTHR11435:SF1">
    <property type="entry name" value="NADH-UBIQUINONE OXIDOREDUCTASE CHAIN 6"/>
    <property type="match status" value="1"/>
</dbReference>
<organism evidence="17">
    <name type="scientific">Aristobia reticulator</name>
    <dbReference type="NCBI Taxonomy" id="2570686"/>
    <lineage>
        <taxon>Eukaryota</taxon>
        <taxon>Metazoa</taxon>
        <taxon>Ecdysozoa</taxon>
        <taxon>Arthropoda</taxon>
        <taxon>Hexapoda</taxon>
        <taxon>Insecta</taxon>
        <taxon>Pterygota</taxon>
        <taxon>Neoptera</taxon>
        <taxon>Endopterygota</taxon>
        <taxon>Coleoptera</taxon>
        <taxon>Polyphaga</taxon>
        <taxon>Cucujiformia</taxon>
        <taxon>Chrysomeloidea</taxon>
        <taxon>Cerambycidae</taxon>
        <taxon>Lamiinae</taxon>
        <taxon>Lamiini</taxon>
        <taxon>Aristobia</taxon>
    </lineage>
</organism>
<evidence type="ECO:0000256" key="13">
    <source>
        <dbReference type="ARBA" id="ARBA00023136"/>
    </source>
</evidence>
<evidence type="ECO:0000256" key="1">
    <source>
        <dbReference type="ARBA" id="ARBA00004225"/>
    </source>
</evidence>
<evidence type="ECO:0000256" key="2">
    <source>
        <dbReference type="ARBA" id="ARBA00005698"/>
    </source>
</evidence>
<comment type="subcellular location">
    <subcellularLocation>
        <location evidence="1">Mitochondrion membrane</location>
        <topology evidence="1">Multi-pass membrane protein</topology>
    </subcellularLocation>
</comment>
<dbReference type="GO" id="GO:0008137">
    <property type="term" value="F:NADH dehydrogenase (ubiquinone) activity"/>
    <property type="evidence" value="ECO:0007669"/>
    <property type="project" value="UniProtKB-EC"/>
</dbReference>
<keyword evidence="6" id="KW-0679">Respiratory chain</keyword>
<evidence type="ECO:0000256" key="4">
    <source>
        <dbReference type="ARBA" id="ARBA00021095"/>
    </source>
</evidence>
<evidence type="ECO:0000256" key="16">
    <source>
        <dbReference type="SAM" id="Phobius"/>
    </source>
</evidence>
<gene>
    <name evidence="17" type="primary">ND6</name>
</gene>
<keyword evidence="12 17" id="KW-0496">Mitochondrion</keyword>
<dbReference type="EMBL" id="MK423971">
    <property type="protein sequence ID" value="QCC70802.1"/>
    <property type="molecule type" value="Genomic_DNA"/>
</dbReference>
<feature type="transmembrane region" description="Helical" evidence="16">
    <location>
        <begin position="48"/>
        <end position="71"/>
    </location>
</feature>
<dbReference type="CTD" id="4541"/>
<evidence type="ECO:0000256" key="6">
    <source>
        <dbReference type="ARBA" id="ARBA00022660"/>
    </source>
</evidence>
<comment type="similarity">
    <text evidence="2">Belongs to the complex I subunit 6 family.</text>
</comment>
<evidence type="ECO:0000256" key="12">
    <source>
        <dbReference type="ARBA" id="ARBA00023128"/>
    </source>
</evidence>
<dbReference type="InterPro" id="IPR050269">
    <property type="entry name" value="ComplexI_Subunit6"/>
</dbReference>
<keyword evidence="5" id="KW-0813">Transport</keyword>
<keyword evidence="9" id="KW-0249">Electron transport</keyword>
<name>A0A4D6IYD6_9CUCU</name>
<accession>A0A4D6IYD6</accession>
<comment type="catalytic activity">
    <reaction evidence="15">
        <text>a ubiquinone + NADH + 5 H(+)(in) = a ubiquinol + NAD(+) + 4 H(+)(out)</text>
        <dbReference type="Rhea" id="RHEA:29091"/>
        <dbReference type="Rhea" id="RHEA-COMP:9565"/>
        <dbReference type="Rhea" id="RHEA-COMP:9566"/>
        <dbReference type="ChEBI" id="CHEBI:15378"/>
        <dbReference type="ChEBI" id="CHEBI:16389"/>
        <dbReference type="ChEBI" id="CHEBI:17976"/>
        <dbReference type="ChEBI" id="CHEBI:57540"/>
        <dbReference type="ChEBI" id="CHEBI:57945"/>
        <dbReference type="EC" id="7.1.1.2"/>
    </reaction>
</comment>
<evidence type="ECO:0000256" key="7">
    <source>
        <dbReference type="ARBA" id="ARBA00022692"/>
    </source>
</evidence>
<evidence type="ECO:0000256" key="15">
    <source>
        <dbReference type="ARBA" id="ARBA00049551"/>
    </source>
</evidence>
<feature type="transmembrane region" description="Helical" evidence="16">
    <location>
        <begin position="83"/>
        <end position="110"/>
    </location>
</feature>
<evidence type="ECO:0000256" key="14">
    <source>
        <dbReference type="ARBA" id="ARBA00031019"/>
    </source>
</evidence>
<dbReference type="AlphaFoldDB" id="A0A4D6IYD6"/>
<evidence type="ECO:0000256" key="3">
    <source>
        <dbReference type="ARBA" id="ARBA00012944"/>
    </source>
</evidence>
<keyword evidence="8" id="KW-1278">Translocase</keyword>
<dbReference type="EC" id="7.1.1.2" evidence="3"/>
<protein>
    <recommendedName>
        <fullName evidence="4">NADH-ubiquinone oxidoreductase chain 6</fullName>
        <ecNumber evidence="3">7.1.1.2</ecNumber>
    </recommendedName>
    <alternativeName>
        <fullName evidence="14">NADH dehydrogenase subunit 6</fullName>
    </alternativeName>
</protein>
<evidence type="ECO:0000256" key="9">
    <source>
        <dbReference type="ARBA" id="ARBA00022982"/>
    </source>
</evidence>
<sequence length="167" mass="19738">MSLLLISLSIMMSITFLFLNHPLSFGMILLIQTIMIALLTGLMNYNFWFSYIIFLIMIGGMLILFIYMTSIASNEKFKFSYKLLMLMSLIIIIMLMFSFLDSFFLNLNLINDLFNQNFIKNYKLSMNKFFIWPMNMIFFLMIIYLLISLIMVVKITNIQSGPLRQKM</sequence>
<dbReference type="GO" id="GO:0031966">
    <property type="term" value="C:mitochondrial membrane"/>
    <property type="evidence" value="ECO:0007669"/>
    <property type="project" value="UniProtKB-SubCell"/>
</dbReference>
<dbReference type="PANTHER" id="PTHR11435">
    <property type="entry name" value="NADH UBIQUINONE OXIDOREDUCTASE SUBUNIT ND6"/>
    <property type="match status" value="1"/>
</dbReference>
<feature type="transmembrane region" description="Helical" evidence="16">
    <location>
        <begin position="130"/>
        <end position="153"/>
    </location>
</feature>
<keyword evidence="11" id="KW-0520">NAD</keyword>
<keyword evidence="10 16" id="KW-1133">Transmembrane helix</keyword>
<keyword evidence="7 16" id="KW-0812">Transmembrane</keyword>
<evidence type="ECO:0000256" key="8">
    <source>
        <dbReference type="ARBA" id="ARBA00022967"/>
    </source>
</evidence>
<feature type="transmembrane region" description="Helical" evidence="16">
    <location>
        <begin position="21"/>
        <end position="42"/>
    </location>
</feature>
<dbReference type="GeneID" id="40136622"/>
<dbReference type="RefSeq" id="YP_009627354.1">
    <property type="nucleotide sequence ID" value="NC_042151.1"/>
</dbReference>
<reference evidence="17" key="1">
    <citation type="journal article" date="2019" name="Mitochondrial DNA Part B Resour">
        <title>Characterization of draft mitochondrial genome of guava trunk borer, Aristobia reticulator (Fabricius, 1781) (Coleoptera: Cerambycidae: Lamiinae) from India.</title>
        <authorList>
            <person name="Behere G.T."/>
            <person name="Tay W.T."/>
            <person name="Firake D.M."/>
            <person name="Kunz D."/>
            <person name="Burange P.S."/>
            <person name="Ramamurthy V.V."/>
        </authorList>
    </citation>
    <scope>NUCLEOTIDE SEQUENCE</scope>
</reference>
<evidence type="ECO:0000256" key="11">
    <source>
        <dbReference type="ARBA" id="ARBA00023027"/>
    </source>
</evidence>
<evidence type="ECO:0000313" key="17">
    <source>
        <dbReference type="EMBL" id="QCC70802.1"/>
    </source>
</evidence>
<geneLocation type="mitochondrion" evidence="17"/>